<protein>
    <recommendedName>
        <fullName evidence="2">Thiol:disulfide interchange protein DsbD N-terminal domain-containing protein</fullName>
    </recommendedName>
</protein>
<evidence type="ECO:0000313" key="4">
    <source>
        <dbReference type="Proteomes" id="UP000646152"/>
    </source>
</evidence>
<feature type="chain" id="PRO_5045511025" description="Thiol:disulfide interchange protein DsbD N-terminal domain-containing protein" evidence="1">
    <location>
        <begin position="28"/>
        <end position="158"/>
    </location>
</feature>
<organism evidence="3 4">
    <name type="scientific">Oceanisphaera marina</name>
    <dbReference type="NCBI Taxonomy" id="2017550"/>
    <lineage>
        <taxon>Bacteria</taxon>
        <taxon>Pseudomonadati</taxon>
        <taxon>Pseudomonadota</taxon>
        <taxon>Gammaproteobacteria</taxon>
        <taxon>Aeromonadales</taxon>
        <taxon>Aeromonadaceae</taxon>
        <taxon>Oceanisphaera</taxon>
    </lineage>
</organism>
<name>A0ABQ1IUN1_9GAMM</name>
<dbReference type="InterPro" id="IPR036929">
    <property type="entry name" value="DsbDN_sf"/>
</dbReference>
<comment type="caution">
    <text evidence="3">The sequence shown here is derived from an EMBL/GenBank/DDBJ whole genome shotgun (WGS) entry which is preliminary data.</text>
</comment>
<keyword evidence="1" id="KW-0732">Signal</keyword>
<dbReference type="Proteomes" id="UP000646152">
    <property type="component" value="Unassembled WGS sequence"/>
</dbReference>
<accession>A0ABQ1IUN1</accession>
<dbReference type="RefSeq" id="WP_188630666.1">
    <property type="nucleotide sequence ID" value="NZ_BMKE01000028.1"/>
</dbReference>
<dbReference type="PANTHER" id="PTHR32234">
    <property type="entry name" value="THIOL:DISULFIDE INTERCHANGE PROTEIN DSBD"/>
    <property type="match status" value="1"/>
</dbReference>
<gene>
    <name evidence="3" type="ORF">GCM10011502_27040</name>
</gene>
<dbReference type="Gene3D" id="2.60.40.1250">
    <property type="entry name" value="Thiol:disulfide interchange protein DsbD, N-terminal domain"/>
    <property type="match status" value="1"/>
</dbReference>
<feature type="domain" description="Thiol:disulfide interchange protein DsbD N-terminal" evidence="2">
    <location>
        <begin position="46"/>
        <end position="154"/>
    </location>
</feature>
<proteinExistence type="predicted"/>
<keyword evidence="4" id="KW-1185">Reference proteome</keyword>
<dbReference type="Pfam" id="PF11412">
    <property type="entry name" value="DsbD_N"/>
    <property type="match status" value="1"/>
</dbReference>
<dbReference type="EMBL" id="BMKE01000028">
    <property type="protein sequence ID" value="GGB52486.1"/>
    <property type="molecule type" value="Genomic_DNA"/>
</dbReference>
<reference evidence="4" key="1">
    <citation type="journal article" date="2019" name="Int. J. Syst. Evol. Microbiol.">
        <title>The Global Catalogue of Microorganisms (GCM) 10K type strain sequencing project: providing services to taxonomists for standard genome sequencing and annotation.</title>
        <authorList>
            <consortium name="The Broad Institute Genomics Platform"/>
            <consortium name="The Broad Institute Genome Sequencing Center for Infectious Disease"/>
            <person name="Wu L."/>
            <person name="Ma J."/>
        </authorList>
    </citation>
    <scope>NUCLEOTIDE SEQUENCE [LARGE SCALE GENOMIC DNA]</scope>
    <source>
        <strain evidence="4">CGMCC 1.15923</strain>
    </source>
</reference>
<dbReference type="PANTHER" id="PTHR32234:SF0">
    <property type="entry name" value="THIOL:DISULFIDE INTERCHANGE PROTEIN DSBD"/>
    <property type="match status" value="1"/>
</dbReference>
<dbReference type="InterPro" id="IPR028250">
    <property type="entry name" value="DsbDN"/>
</dbReference>
<dbReference type="SUPFAM" id="SSF74863">
    <property type="entry name" value="Thiol:disulfide interchange protein DsbD, N-terminal domain (DsbD-alpha)"/>
    <property type="match status" value="1"/>
</dbReference>
<feature type="signal peptide" evidence="1">
    <location>
        <begin position="1"/>
        <end position="27"/>
    </location>
</feature>
<evidence type="ECO:0000259" key="2">
    <source>
        <dbReference type="Pfam" id="PF11412"/>
    </source>
</evidence>
<sequence length="158" mass="17376">MLRNLMFLSRQTALTALLIAITPPAQAGVLEWLGIKTPAKPPVSTNFLPVEQAFVLSSKQNAGALQLSFAIAPGYYLYRHTLAVSAENAHIGDWLLPEGTPHEDEYFGKTQVYYQQLSLDVPLDKITQNGQVEVRYQGCTTGLCYPPQTMKIAVAARP</sequence>
<evidence type="ECO:0000256" key="1">
    <source>
        <dbReference type="SAM" id="SignalP"/>
    </source>
</evidence>
<evidence type="ECO:0000313" key="3">
    <source>
        <dbReference type="EMBL" id="GGB52486.1"/>
    </source>
</evidence>